<evidence type="ECO:0000313" key="1">
    <source>
        <dbReference type="EMBL" id="PYH98390.1"/>
    </source>
</evidence>
<proteinExistence type="predicted"/>
<dbReference type="VEuPathDB" id="FungiDB:BO71DRAFT_395342"/>
<reference evidence="1 2" key="1">
    <citation type="submission" date="2018-02" db="EMBL/GenBank/DDBJ databases">
        <title>The genomes of Aspergillus section Nigri reveals drivers in fungal speciation.</title>
        <authorList>
            <consortium name="DOE Joint Genome Institute"/>
            <person name="Vesth T.C."/>
            <person name="Nybo J."/>
            <person name="Theobald S."/>
            <person name="Brandl J."/>
            <person name="Frisvad J.C."/>
            <person name="Nielsen K.F."/>
            <person name="Lyhne E.K."/>
            <person name="Kogle M.E."/>
            <person name="Kuo A."/>
            <person name="Riley R."/>
            <person name="Clum A."/>
            <person name="Nolan M."/>
            <person name="Lipzen A."/>
            <person name="Salamov A."/>
            <person name="Henrissat B."/>
            <person name="Wiebenga A."/>
            <person name="De vries R.P."/>
            <person name="Grigoriev I.V."/>
            <person name="Mortensen U.H."/>
            <person name="Andersen M.R."/>
            <person name="Baker S.E."/>
        </authorList>
    </citation>
    <scope>NUCLEOTIDE SEQUENCE [LARGE SCALE GENOMIC DNA]</scope>
    <source>
        <strain evidence="1 2">CBS 707.79</strain>
    </source>
</reference>
<name>A0A319DLE8_9EURO</name>
<dbReference type="EMBL" id="KZ825812">
    <property type="protein sequence ID" value="PYH98390.1"/>
    <property type="molecule type" value="Genomic_DNA"/>
</dbReference>
<gene>
    <name evidence="1" type="ORF">BO71DRAFT_395342</name>
</gene>
<dbReference type="Proteomes" id="UP000247810">
    <property type="component" value="Unassembled WGS sequence"/>
</dbReference>
<protein>
    <submittedName>
        <fullName evidence="1">Uncharacterized protein</fullName>
    </submittedName>
</protein>
<sequence>MSSLPIVPIPLCGRSIHATWCAISTDMDHGIFIFSLPQCTATSTTGGAPFSSIPHLAFQPFRIPIQAPDEPGLDPYAALS</sequence>
<dbReference type="AlphaFoldDB" id="A0A319DLE8"/>
<accession>A0A319DLE8</accession>
<organism evidence="1 2">
    <name type="scientific">Aspergillus ellipticus CBS 707.79</name>
    <dbReference type="NCBI Taxonomy" id="1448320"/>
    <lineage>
        <taxon>Eukaryota</taxon>
        <taxon>Fungi</taxon>
        <taxon>Dikarya</taxon>
        <taxon>Ascomycota</taxon>
        <taxon>Pezizomycotina</taxon>
        <taxon>Eurotiomycetes</taxon>
        <taxon>Eurotiomycetidae</taxon>
        <taxon>Eurotiales</taxon>
        <taxon>Aspergillaceae</taxon>
        <taxon>Aspergillus</taxon>
        <taxon>Aspergillus subgen. Circumdati</taxon>
    </lineage>
</organism>
<keyword evidence="2" id="KW-1185">Reference proteome</keyword>
<evidence type="ECO:0000313" key="2">
    <source>
        <dbReference type="Proteomes" id="UP000247810"/>
    </source>
</evidence>